<dbReference type="AlphaFoldDB" id="A0A6L2M4I6"/>
<reference evidence="1" key="1">
    <citation type="journal article" date="2019" name="Sci. Rep.">
        <title>Draft genome of Tanacetum cinerariifolium, the natural source of mosquito coil.</title>
        <authorList>
            <person name="Yamashiro T."/>
            <person name="Shiraishi A."/>
            <person name="Satake H."/>
            <person name="Nakayama K."/>
        </authorList>
    </citation>
    <scope>NUCLEOTIDE SEQUENCE</scope>
</reference>
<dbReference type="EMBL" id="BKCJ010005840">
    <property type="protein sequence ID" value="GEU68923.1"/>
    <property type="molecule type" value="Genomic_DNA"/>
</dbReference>
<evidence type="ECO:0000313" key="1">
    <source>
        <dbReference type="EMBL" id="GEU68923.1"/>
    </source>
</evidence>
<protein>
    <submittedName>
        <fullName evidence="1">Uncharacterized protein</fullName>
    </submittedName>
</protein>
<organism evidence="1">
    <name type="scientific">Tanacetum cinerariifolium</name>
    <name type="common">Dalmatian daisy</name>
    <name type="synonym">Chrysanthemum cinerariifolium</name>
    <dbReference type="NCBI Taxonomy" id="118510"/>
    <lineage>
        <taxon>Eukaryota</taxon>
        <taxon>Viridiplantae</taxon>
        <taxon>Streptophyta</taxon>
        <taxon>Embryophyta</taxon>
        <taxon>Tracheophyta</taxon>
        <taxon>Spermatophyta</taxon>
        <taxon>Magnoliopsida</taxon>
        <taxon>eudicotyledons</taxon>
        <taxon>Gunneridae</taxon>
        <taxon>Pentapetalae</taxon>
        <taxon>asterids</taxon>
        <taxon>campanulids</taxon>
        <taxon>Asterales</taxon>
        <taxon>Asteraceae</taxon>
        <taxon>Asteroideae</taxon>
        <taxon>Anthemideae</taxon>
        <taxon>Anthemidinae</taxon>
        <taxon>Tanacetum</taxon>
    </lineage>
</organism>
<comment type="caution">
    <text evidence="1">The sequence shown here is derived from an EMBL/GenBank/DDBJ whole genome shotgun (WGS) entry which is preliminary data.</text>
</comment>
<sequence length="276" mass="32937">MTRSSTQELFTLYEELKRVLHSTRRLFEKTSLDFSSLPEFDLFSDLEDQFEEEVAEKIGELTMEEYITITQKDYDSGINKKGRIELKGLVLLELPDNEFSNPRDDSLIEENKIAQIFRINTDIFHFETPLCEAFKEFNYLSQINVDVHIKDVHGFRTYEEYKDDWIYEWNDGIPWVNENPWTDDGEDNNCNTRDLPGFIREGNLIRYEDYKWYATLEDSELKGKRGWFDKHELIGDNDDDIGDLEDYLIQKDPPYYINEEEEERSKERRCKLLGIP</sequence>
<accession>A0A6L2M4I6</accession>
<proteinExistence type="predicted"/>
<name>A0A6L2M4I6_TANCI</name>
<gene>
    <name evidence="1" type="ORF">Tci_040901</name>
</gene>